<dbReference type="Gene3D" id="2.40.40.10">
    <property type="entry name" value="RlpA-like domain"/>
    <property type="match status" value="1"/>
</dbReference>
<dbReference type="Pfam" id="PF03330">
    <property type="entry name" value="DPBB_1"/>
    <property type="match status" value="1"/>
</dbReference>
<comment type="function">
    <text evidence="3">Lytic transglycosylase with a strong preference for naked glycan strands that lack stem peptides.</text>
</comment>
<evidence type="ECO:0000259" key="6">
    <source>
        <dbReference type="Pfam" id="PF03330"/>
    </source>
</evidence>
<dbReference type="GO" id="GO:0008932">
    <property type="term" value="F:lytic endotransglycosylase activity"/>
    <property type="evidence" value="ECO:0007669"/>
    <property type="project" value="UniProtKB-UniRule"/>
</dbReference>
<evidence type="ECO:0000313" key="8">
    <source>
        <dbReference type="Proteomes" id="UP000623250"/>
    </source>
</evidence>
<keyword evidence="1 3" id="KW-0456">Lyase</keyword>
<feature type="region of interest" description="Disordered" evidence="5">
    <location>
        <begin position="126"/>
        <end position="147"/>
    </location>
</feature>
<gene>
    <name evidence="3" type="primary">rlpA</name>
    <name evidence="7" type="ORF">JDN41_06800</name>
</gene>
<evidence type="ECO:0000256" key="5">
    <source>
        <dbReference type="SAM" id="MobiDB-lite"/>
    </source>
</evidence>
<evidence type="ECO:0000256" key="2">
    <source>
        <dbReference type="ARBA" id="ARBA00023316"/>
    </source>
</evidence>
<dbReference type="EC" id="4.2.2.-" evidence="3"/>
<reference evidence="7 8" key="1">
    <citation type="submission" date="2020-12" db="EMBL/GenBank/DDBJ databases">
        <title>Revised draft genomes of Rhodomicrobium vannielii ATCC 17100 and Rhodomicrobium udaipurense JA643.</title>
        <authorList>
            <person name="Conners E.M."/>
            <person name="Davenport E.J."/>
            <person name="Bose A."/>
        </authorList>
    </citation>
    <scope>NUCLEOTIDE SEQUENCE [LARGE SCALE GENOMIC DNA]</scope>
    <source>
        <strain evidence="7 8">JA643</strain>
    </source>
</reference>
<dbReference type="CDD" id="cd22268">
    <property type="entry name" value="DPBB_RlpA-like"/>
    <property type="match status" value="1"/>
</dbReference>
<evidence type="ECO:0000313" key="7">
    <source>
        <dbReference type="EMBL" id="MBJ7543261.1"/>
    </source>
</evidence>
<accession>A0A8I1GG70</accession>
<evidence type="ECO:0000256" key="3">
    <source>
        <dbReference type="HAMAP-Rule" id="MF_02071"/>
    </source>
</evidence>
<comment type="caution">
    <text evidence="7">The sequence shown here is derived from an EMBL/GenBank/DDBJ whole genome shotgun (WGS) entry which is preliminary data.</text>
</comment>
<dbReference type="RefSeq" id="WP_081796772.1">
    <property type="nucleotide sequence ID" value="NZ_JAEMUK010000012.1"/>
</dbReference>
<dbReference type="InterPro" id="IPR036908">
    <property type="entry name" value="RlpA-like_sf"/>
</dbReference>
<dbReference type="PANTHER" id="PTHR34183">
    <property type="entry name" value="ENDOLYTIC PEPTIDOGLYCAN TRANSGLYCOSYLASE RLPA"/>
    <property type="match status" value="1"/>
</dbReference>
<evidence type="ECO:0000256" key="4">
    <source>
        <dbReference type="RuleBase" id="RU003495"/>
    </source>
</evidence>
<dbReference type="GO" id="GO:0000270">
    <property type="term" value="P:peptidoglycan metabolic process"/>
    <property type="evidence" value="ECO:0007669"/>
    <property type="project" value="UniProtKB-UniRule"/>
</dbReference>
<comment type="similarity">
    <text evidence="3 4">Belongs to the RlpA family.</text>
</comment>
<name>A0A8I1GG70_9HYPH</name>
<dbReference type="NCBIfam" id="TIGR00413">
    <property type="entry name" value="rlpA"/>
    <property type="match status" value="1"/>
</dbReference>
<feature type="domain" description="RlpA-like protein double-psi beta-barrel" evidence="6">
    <location>
        <begin position="26"/>
        <end position="109"/>
    </location>
</feature>
<dbReference type="SUPFAM" id="SSF50685">
    <property type="entry name" value="Barwin-like endoglucanases"/>
    <property type="match status" value="1"/>
</dbReference>
<keyword evidence="2 3" id="KW-0961">Cell wall biogenesis/degradation</keyword>
<dbReference type="InterPro" id="IPR034718">
    <property type="entry name" value="RlpA"/>
</dbReference>
<dbReference type="PANTHER" id="PTHR34183:SF8">
    <property type="entry name" value="ENDOLYTIC PEPTIDOGLYCAN TRANSGLYCOSYLASE RLPA-RELATED"/>
    <property type="match status" value="1"/>
</dbReference>
<proteinExistence type="inferred from homology"/>
<keyword evidence="8" id="KW-1185">Reference proteome</keyword>
<sequence>MLPLSAVLGLIAGAIILLLPATSRAECGVASVYWEGTRTANGERYHPDGISAAHKTLPFGTIVEVRNQRTGATIRVRINDRGPFIRGRIIDLSRGAARAFGMGVGLANVCLEIVAYSEGRRVASASARKAKKQRGHREEQVSFWPWE</sequence>
<organism evidence="7 8">
    <name type="scientific">Rhodomicrobium udaipurense</name>
    <dbReference type="NCBI Taxonomy" id="1202716"/>
    <lineage>
        <taxon>Bacteria</taxon>
        <taxon>Pseudomonadati</taxon>
        <taxon>Pseudomonadota</taxon>
        <taxon>Alphaproteobacteria</taxon>
        <taxon>Hyphomicrobiales</taxon>
        <taxon>Hyphomicrobiaceae</taxon>
        <taxon>Rhodomicrobium</taxon>
    </lineage>
</organism>
<dbReference type="InterPro" id="IPR009009">
    <property type="entry name" value="RlpA-like_DPBB"/>
</dbReference>
<dbReference type="InterPro" id="IPR012997">
    <property type="entry name" value="RplA"/>
</dbReference>
<protein>
    <recommendedName>
        <fullName evidence="3">Endolytic peptidoglycan transglycosylase RlpA</fullName>
        <ecNumber evidence="3">4.2.2.-</ecNumber>
    </recommendedName>
</protein>
<dbReference type="GO" id="GO:0071555">
    <property type="term" value="P:cell wall organization"/>
    <property type="evidence" value="ECO:0007669"/>
    <property type="project" value="UniProtKB-KW"/>
</dbReference>
<dbReference type="EMBL" id="JAEMUK010000012">
    <property type="protein sequence ID" value="MBJ7543261.1"/>
    <property type="molecule type" value="Genomic_DNA"/>
</dbReference>
<evidence type="ECO:0000256" key="1">
    <source>
        <dbReference type="ARBA" id="ARBA00023239"/>
    </source>
</evidence>
<dbReference type="Proteomes" id="UP000623250">
    <property type="component" value="Unassembled WGS sequence"/>
</dbReference>
<dbReference type="HAMAP" id="MF_02071">
    <property type="entry name" value="RlpA"/>
    <property type="match status" value="1"/>
</dbReference>
<dbReference type="AlphaFoldDB" id="A0A8I1GG70"/>